<evidence type="ECO:0000259" key="1">
    <source>
        <dbReference type="Pfam" id="PF00293"/>
    </source>
</evidence>
<sequence>MTQYLKILKDSDIFSSSKIEKPIEYAERQTVKAIVFNEKGEVALVTNPIHNLYSFPGGGAENNNLESEITRECLEEINQEVEILGIIGTIKELRDRDAKKYITTCFVARAIKKVKKDTRTKSEIENGLNVVWVSKKKLKNIFEIQDKKVSAGEIIFYNTAFNIVRDSEFLREYLKNYEERK</sequence>
<dbReference type="InterPro" id="IPR000086">
    <property type="entry name" value="NUDIX_hydrolase_dom"/>
</dbReference>
<dbReference type="Pfam" id="PF00293">
    <property type="entry name" value="NUDIX"/>
    <property type="match status" value="1"/>
</dbReference>
<organism evidence="2 3">
    <name type="scientific">Candidatus Yonathbacteria bacterium RIFCSPLOWO2_01_FULL_43_27</name>
    <dbReference type="NCBI Taxonomy" id="1802726"/>
    <lineage>
        <taxon>Bacteria</taxon>
        <taxon>Candidatus Yonathiibacteriota</taxon>
    </lineage>
</organism>
<dbReference type="Proteomes" id="UP000178817">
    <property type="component" value="Unassembled WGS sequence"/>
</dbReference>
<feature type="domain" description="Nudix hydrolase" evidence="1">
    <location>
        <begin position="28"/>
        <end position="141"/>
    </location>
</feature>
<dbReference type="InterPro" id="IPR015797">
    <property type="entry name" value="NUDIX_hydrolase-like_dom_sf"/>
</dbReference>
<dbReference type="EMBL" id="MHUV01000006">
    <property type="protein sequence ID" value="OHA82505.1"/>
    <property type="molecule type" value="Genomic_DNA"/>
</dbReference>
<evidence type="ECO:0000313" key="2">
    <source>
        <dbReference type="EMBL" id="OHA82505.1"/>
    </source>
</evidence>
<dbReference type="SUPFAM" id="SSF55811">
    <property type="entry name" value="Nudix"/>
    <property type="match status" value="1"/>
</dbReference>
<dbReference type="STRING" id="1802726.A3B07_02690"/>
<protein>
    <recommendedName>
        <fullName evidence="1">Nudix hydrolase domain-containing protein</fullName>
    </recommendedName>
</protein>
<reference evidence="2 3" key="1">
    <citation type="journal article" date="2016" name="Nat. Commun.">
        <title>Thousands of microbial genomes shed light on interconnected biogeochemical processes in an aquifer system.</title>
        <authorList>
            <person name="Anantharaman K."/>
            <person name="Brown C.T."/>
            <person name="Hug L.A."/>
            <person name="Sharon I."/>
            <person name="Castelle C.J."/>
            <person name="Probst A.J."/>
            <person name="Thomas B.C."/>
            <person name="Singh A."/>
            <person name="Wilkins M.J."/>
            <person name="Karaoz U."/>
            <person name="Brodie E.L."/>
            <person name="Williams K.H."/>
            <person name="Hubbard S.S."/>
            <person name="Banfield J.F."/>
        </authorList>
    </citation>
    <scope>NUCLEOTIDE SEQUENCE [LARGE SCALE GENOMIC DNA]</scope>
</reference>
<evidence type="ECO:0000313" key="3">
    <source>
        <dbReference type="Proteomes" id="UP000178817"/>
    </source>
</evidence>
<gene>
    <name evidence="2" type="ORF">A3B07_02690</name>
</gene>
<dbReference type="Gene3D" id="3.90.79.10">
    <property type="entry name" value="Nucleoside Triphosphate Pyrophosphohydrolase"/>
    <property type="match status" value="1"/>
</dbReference>
<dbReference type="AlphaFoldDB" id="A0A1G2SBV2"/>
<dbReference type="CDD" id="cd02883">
    <property type="entry name" value="NUDIX_Hydrolase"/>
    <property type="match status" value="1"/>
</dbReference>
<accession>A0A1G2SBV2</accession>
<comment type="caution">
    <text evidence="2">The sequence shown here is derived from an EMBL/GenBank/DDBJ whole genome shotgun (WGS) entry which is preliminary data.</text>
</comment>
<proteinExistence type="predicted"/>
<name>A0A1G2SBV2_9BACT</name>